<evidence type="ECO:0000256" key="1">
    <source>
        <dbReference type="SAM" id="MobiDB-lite"/>
    </source>
</evidence>
<dbReference type="Proteomes" id="UP001050691">
    <property type="component" value="Unassembled WGS sequence"/>
</dbReference>
<feature type="region of interest" description="Disordered" evidence="1">
    <location>
        <begin position="275"/>
        <end position="313"/>
    </location>
</feature>
<proteinExistence type="predicted"/>
<reference evidence="3" key="1">
    <citation type="submission" date="2021-10" db="EMBL/GenBank/DDBJ databases">
        <title>De novo Genome Assembly of Clathrus columnatus (Basidiomycota, Fungi) Using Illumina and Nanopore Sequence Data.</title>
        <authorList>
            <person name="Ogiso-Tanaka E."/>
            <person name="Itagaki H."/>
            <person name="Hosoya T."/>
            <person name="Hosaka K."/>
        </authorList>
    </citation>
    <scope>NUCLEOTIDE SEQUENCE</scope>
    <source>
        <strain evidence="3">MO-923</strain>
    </source>
</reference>
<accession>A0AAV5A5N9</accession>
<evidence type="ECO:0000313" key="4">
    <source>
        <dbReference type="Proteomes" id="UP001050691"/>
    </source>
</evidence>
<dbReference type="EMBL" id="BPWL01000003">
    <property type="protein sequence ID" value="GJJ08285.1"/>
    <property type="molecule type" value="Genomic_DNA"/>
</dbReference>
<dbReference type="Pfam" id="PF18142">
    <property type="entry name" value="SLATT_fungal"/>
    <property type="match status" value="1"/>
</dbReference>
<feature type="compositionally biased region" description="Polar residues" evidence="1">
    <location>
        <begin position="275"/>
        <end position="288"/>
    </location>
</feature>
<dbReference type="NCBIfam" id="NF033635">
    <property type="entry name" value="SLATT_fungal"/>
    <property type="match status" value="1"/>
</dbReference>
<feature type="region of interest" description="Disordered" evidence="1">
    <location>
        <begin position="1"/>
        <end position="60"/>
    </location>
</feature>
<name>A0AAV5A5N9_9AGAM</name>
<sequence>MEGYGSQDGALHSSPSRITALPLPQDGVPSPGVSPRASRRYTQNNLSPTMAQEDVPVDDPPIPELPFPATTAVRDAVRTRSTGSVPRIRKTGLSASIEDEERAVEWIAPLYKVPTDAQGNQSRGPKLEVNGKSAVNTNHSEDEINYPIGTVGRRLQHTLKTAKEEQSKYEKQASLAAWATNIAMFSQIVSNAIITGLSASGGGRHGALGTIVSAFLARIRGTREPERSKTHSQNLEKYIRELRAFIEDHGMSQGREHDDRIGYFRDGFNKLQTAIHQAENGQPLSSADSGPPSPHTTTASTIAPSEKSVIKPE</sequence>
<keyword evidence="4" id="KW-1185">Reference proteome</keyword>
<organism evidence="3 4">
    <name type="scientific">Clathrus columnatus</name>
    <dbReference type="NCBI Taxonomy" id="1419009"/>
    <lineage>
        <taxon>Eukaryota</taxon>
        <taxon>Fungi</taxon>
        <taxon>Dikarya</taxon>
        <taxon>Basidiomycota</taxon>
        <taxon>Agaricomycotina</taxon>
        <taxon>Agaricomycetes</taxon>
        <taxon>Phallomycetidae</taxon>
        <taxon>Phallales</taxon>
        <taxon>Clathraceae</taxon>
        <taxon>Clathrus</taxon>
    </lineage>
</organism>
<comment type="caution">
    <text evidence="3">The sequence shown here is derived from an EMBL/GenBank/DDBJ whole genome shotgun (WGS) entry which is preliminary data.</text>
</comment>
<dbReference type="InterPro" id="IPR041622">
    <property type="entry name" value="SLATT_fungi"/>
</dbReference>
<protein>
    <recommendedName>
        <fullName evidence="2">SMODS and SLOG-associating 2TM effector domain-containing protein</fullName>
    </recommendedName>
</protein>
<feature type="compositionally biased region" description="Polar residues" evidence="1">
    <location>
        <begin position="40"/>
        <end position="50"/>
    </location>
</feature>
<feature type="domain" description="SMODS and SLOG-associating 2TM effector" evidence="2">
    <location>
        <begin position="162"/>
        <end position="272"/>
    </location>
</feature>
<dbReference type="AlphaFoldDB" id="A0AAV5A5N9"/>
<evidence type="ECO:0000259" key="2">
    <source>
        <dbReference type="Pfam" id="PF18142"/>
    </source>
</evidence>
<evidence type="ECO:0000313" key="3">
    <source>
        <dbReference type="EMBL" id="GJJ08285.1"/>
    </source>
</evidence>
<gene>
    <name evidence="3" type="ORF">Clacol_002495</name>
</gene>